<proteinExistence type="predicted"/>
<evidence type="ECO:0000313" key="2">
    <source>
        <dbReference type="Proteomes" id="UP001201163"/>
    </source>
</evidence>
<organism evidence="1 2">
    <name type="scientific">Lactarius akahatsu</name>
    <dbReference type="NCBI Taxonomy" id="416441"/>
    <lineage>
        <taxon>Eukaryota</taxon>
        <taxon>Fungi</taxon>
        <taxon>Dikarya</taxon>
        <taxon>Basidiomycota</taxon>
        <taxon>Agaricomycotina</taxon>
        <taxon>Agaricomycetes</taxon>
        <taxon>Russulales</taxon>
        <taxon>Russulaceae</taxon>
        <taxon>Lactarius</taxon>
    </lineage>
</organism>
<dbReference type="Proteomes" id="UP001201163">
    <property type="component" value="Unassembled WGS sequence"/>
</dbReference>
<comment type="caution">
    <text evidence="1">The sequence shown here is derived from an EMBL/GenBank/DDBJ whole genome shotgun (WGS) entry which is preliminary data.</text>
</comment>
<sequence length="190" mass="21193">MDGVEVGEGGDSGGVDLGVSVGMFELMETIRVWDASFTGSSRVENGKQEGWDHTYWSLRGRFVMALEYRWNVKEVWLWNIQDGTSRVLEDCLPGSLMAISDRGCYIAVESIRFDGQGPHDEIFITTREIASEITPSNRLSLIQDPKCREFFPNSTRFAVTSGNGIFTWDASVARPILKLLISLATFEGGR</sequence>
<accession>A0AAD4LA20</accession>
<evidence type="ECO:0000313" key="1">
    <source>
        <dbReference type="EMBL" id="KAH8978270.1"/>
    </source>
</evidence>
<reference evidence="1" key="1">
    <citation type="submission" date="2022-01" db="EMBL/GenBank/DDBJ databases">
        <title>Comparative genomics reveals a dynamic genome evolution in the ectomycorrhizal milk-cap (Lactarius) mushrooms.</title>
        <authorList>
            <consortium name="DOE Joint Genome Institute"/>
            <person name="Lebreton A."/>
            <person name="Tang N."/>
            <person name="Kuo A."/>
            <person name="LaButti K."/>
            <person name="Drula E."/>
            <person name="Barry K."/>
            <person name="Clum A."/>
            <person name="Lipzen A."/>
            <person name="Mousain D."/>
            <person name="Ng V."/>
            <person name="Wang R."/>
            <person name="Wang X."/>
            <person name="Dai Y."/>
            <person name="Henrissat B."/>
            <person name="Grigoriev I.V."/>
            <person name="Guerin-Laguette A."/>
            <person name="Yu F."/>
            <person name="Martin F.M."/>
        </authorList>
    </citation>
    <scope>NUCLEOTIDE SEQUENCE</scope>
    <source>
        <strain evidence="1">QP</strain>
    </source>
</reference>
<keyword evidence="2" id="KW-1185">Reference proteome</keyword>
<dbReference type="AlphaFoldDB" id="A0AAD4LA20"/>
<dbReference type="SUPFAM" id="SSF69304">
    <property type="entry name" value="Tricorn protease N-terminal domain"/>
    <property type="match status" value="1"/>
</dbReference>
<gene>
    <name evidence="1" type="ORF">EDB92DRAFT_605471</name>
</gene>
<name>A0AAD4LA20_9AGAM</name>
<protein>
    <submittedName>
        <fullName evidence="1">Uncharacterized protein</fullName>
    </submittedName>
</protein>
<dbReference type="EMBL" id="JAKELL010000238">
    <property type="protein sequence ID" value="KAH8978270.1"/>
    <property type="molecule type" value="Genomic_DNA"/>
</dbReference>